<evidence type="ECO:0000313" key="3">
    <source>
        <dbReference type="EMBL" id="RDL42717.1"/>
    </source>
</evidence>
<dbReference type="Proteomes" id="UP000254326">
    <property type="component" value="Unassembled WGS sequence"/>
</dbReference>
<evidence type="ECO:0000313" key="4">
    <source>
        <dbReference type="Proteomes" id="UP000254326"/>
    </source>
</evidence>
<organism evidence="3 4">
    <name type="scientific">Marinomonas piezotolerans</name>
    <dbReference type="NCBI Taxonomy" id="2213058"/>
    <lineage>
        <taxon>Bacteria</taxon>
        <taxon>Pseudomonadati</taxon>
        <taxon>Pseudomonadota</taxon>
        <taxon>Gammaproteobacteria</taxon>
        <taxon>Oceanospirillales</taxon>
        <taxon>Oceanospirillaceae</taxon>
        <taxon>Marinomonas</taxon>
    </lineage>
</organism>
<comment type="caution">
    <text evidence="3">The sequence shown here is derived from an EMBL/GenBank/DDBJ whole genome shotgun (WGS) entry which is preliminary data.</text>
</comment>
<name>A0A370U4N9_9GAMM</name>
<keyword evidence="1" id="KW-1133">Transmembrane helix</keyword>
<dbReference type="AlphaFoldDB" id="A0A370U4N9"/>
<accession>A0A370U4N9</accession>
<dbReference type="Pfam" id="PF10675">
    <property type="entry name" value="DUF2489"/>
    <property type="match status" value="1"/>
</dbReference>
<feature type="domain" description="DUF2489" evidence="2">
    <location>
        <begin position="19"/>
        <end position="142"/>
    </location>
</feature>
<keyword evidence="1" id="KW-0472">Membrane</keyword>
<feature type="transmembrane region" description="Helical" evidence="1">
    <location>
        <begin position="6"/>
        <end position="25"/>
    </location>
</feature>
<sequence length="153" mass="17931">MSINAFYIILAICVVVIVASVYFIAKQLKQNKERAARIAAGEARLKEERAKRVDSIRIIMKAIEEDEKLNWTEASIRVKNLLDQLSIDLSEHEDVQAIYEMEESTQHIPTHEQWNTLPLSARRKYQAEMEALERKHLERLRRAKVYLANYSFE</sequence>
<dbReference type="EMBL" id="QKRA01000015">
    <property type="protein sequence ID" value="RDL42717.1"/>
    <property type="molecule type" value="Genomic_DNA"/>
</dbReference>
<dbReference type="InterPro" id="IPR019617">
    <property type="entry name" value="DUF2489"/>
</dbReference>
<evidence type="ECO:0000256" key="1">
    <source>
        <dbReference type="SAM" id="Phobius"/>
    </source>
</evidence>
<dbReference type="RefSeq" id="WP_115469519.1">
    <property type="nucleotide sequence ID" value="NZ_QKRA01000015.1"/>
</dbReference>
<keyword evidence="1" id="KW-0812">Transmembrane</keyword>
<keyword evidence="4" id="KW-1185">Reference proteome</keyword>
<dbReference type="OrthoDB" id="5740155at2"/>
<proteinExistence type="predicted"/>
<reference evidence="3 4" key="1">
    <citation type="submission" date="2018-06" db="EMBL/GenBank/DDBJ databases">
        <title>Marinomonas sp. YLB-05 draft genome sequence.</title>
        <authorList>
            <person name="Yu L."/>
            <person name="Tang X."/>
        </authorList>
    </citation>
    <scope>NUCLEOTIDE SEQUENCE [LARGE SCALE GENOMIC DNA]</scope>
    <source>
        <strain evidence="3 4">YLB-05</strain>
    </source>
</reference>
<protein>
    <submittedName>
        <fullName evidence="3">DUF2489 domain-containing protein</fullName>
    </submittedName>
</protein>
<evidence type="ECO:0000259" key="2">
    <source>
        <dbReference type="Pfam" id="PF10675"/>
    </source>
</evidence>
<gene>
    <name evidence="3" type="ORF">DN730_17965</name>
</gene>